<evidence type="ECO:0000256" key="2">
    <source>
        <dbReference type="ARBA" id="ARBA00006434"/>
    </source>
</evidence>
<feature type="transmembrane region" description="Helical" evidence="8">
    <location>
        <begin position="287"/>
        <end position="314"/>
    </location>
</feature>
<keyword evidence="3 8" id="KW-0812">Transmembrane</keyword>
<dbReference type="Pfam" id="PF00474">
    <property type="entry name" value="SSF"/>
    <property type="match status" value="1"/>
</dbReference>
<protein>
    <submittedName>
        <fullName evidence="9">SSS family solute:Na+ symporter</fullName>
    </submittedName>
</protein>
<dbReference type="AlphaFoldDB" id="A0A2A9D3H1"/>
<sequence>MSETAWLVSLFLLFMVIVAVITVMRVRGTKFDSSDGYFLAGRSLSGWVIAGSLLLTNLQASNFVGMSANAYDVNMAVMGYEVFSGVTLIVVALFLVPRYLKQGITTIPDFIESRFGPGTRNFVTILFLVLYVVNLVPVTLYAGAVALSGMFNVPELFGISQFASVTIFVWLIGVVGGAYAIFGGLKAVAISDSINGIALIIGGLLVPVLGFWFLGRIDGGGFSAGLDRFLTTDPEKFNAFGAADDPNLPFTAAITGLILVNLYYWGTDQSVIQRALGAKNLAQAEKGVLIAGLLKVLTPFMLIIPGIMAAQALIEVPEGQTSDSIYPLFAAQVLPVPLLAFVAAALMGAILSTFNSVLNSASTLYATNVYKPYFGKNAPEAKVVRSGKWFAIVVALIGLFASPFLMYTGTGLFTWLQMVNGFFNVPIFTIILLGYVTKRVSSRAANIGLAFFVVCYGLSQTVFSAQVADAGLHFMHVSAILFVITSLLILALGRLWPRETPYQLPENHVVEMYPWPYRYRMAGFVMGTMISMYVLFSTFGIASGHGLSLSAVATIAALIAGGTLIGVWADRRWPAARPPAEGGEDAGGAEPEQAALTEPA</sequence>
<evidence type="ECO:0000256" key="6">
    <source>
        <dbReference type="RuleBase" id="RU362091"/>
    </source>
</evidence>
<dbReference type="PANTHER" id="PTHR11819:SF195">
    <property type="entry name" value="SODIUM_GLUCOSE COTRANSPORTER 4"/>
    <property type="match status" value="1"/>
</dbReference>
<feature type="transmembrane region" description="Helical" evidence="8">
    <location>
        <begin position="547"/>
        <end position="569"/>
    </location>
</feature>
<dbReference type="NCBIfam" id="NF007790">
    <property type="entry name" value="PRK10484.1"/>
    <property type="match status" value="1"/>
</dbReference>
<evidence type="ECO:0000256" key="5">
    <source>
        <dbReference type="ARBA" id="ARBA00023136"/>
    </source>
</evidence>
<dbReference type="GO" id="GO:0005886">
    <property type="term" value="C:plasma membrane"/>
    <property type="evidence" value="ECO:0007669"/>
    <property type="project" value="TreeGrafter"/>
</dbReference>
<comment type="subcellular location">
    <subcellularLocation>
        <location evidence="1">Membrane</location>
        <topology evidence="1">Multi-pass membrane protein</topology>
    </subcellularLocation>
</comment>
<evidence type="ECO:0000256" key="7">
    <source>
        <dbReference type="SAM" id="MobiDB-lite"/>
    </source>
</evidence>
<keyword evidence="4 8" id="KW-1133">Transmembrane helix</keyword>
<dbReference type="GO" id="GO:0005412">
    <property type="term" value="F:D-glucose:sodium symporter activity"/>
    <property type="evidence" value="ECO:0007669"/>
    <property type="project" value="TreeGrafter"/>
</dbReference>
<feature type="transmembrane region" description="Helical" evidence="8">
    <location>
        <begin position="517"/>
        <end position="541"/>
    </location>
</feature>
<feature type="transmembrane region" description="Helical" evidence="8">
    <location>
        <begin position="389"/>
        <end position="409"/>
    </location>
</feature>
<proteinExistence type="inferred from homology"/>
<reference evidence="9 10" key="1">
    <citation type="submission" date="2017-10" db="EMBL/GenBank/DDBJ databases">
        <title>Sequencing the genomes of 1000 actinobacteria strains.</title>
        <authorList>
            <person name="Klenk H.-P."/>
        </authorList>
    </citation>
    <scope>NUCLEOTIDE SEQUENCE [LARGE SCALE GENOMIC DNA]</scope>
    <source>
        <strain evidence="9 10">DSM 21801</strain>
    </source>
</reference>
<dbReference type="PANTHER" id="PTHR11819">
    <property type="entry name" value="SOLUTE CARRIER FAMILY 5"/>
    <property type="match status" value="1"/>
</dbReference>
<dbReference type="NCBIfam" id="TIGR00813">
    <property type="entry name" value="sss"/>
    <property type="match status" value="1"/>
</dbReference>
<evidence type="ECO:0000256" key="4">
    <source>
        <dbReference type="ARBA" id="ARBA00022989"/>
    </source>
</evidence>
<evidence type="ECO:0000256" key="1">
    <source>
        <dbReference type="ARBA" id="ARBA00004141"/>
    </source>
</evidence>
<dbReference type="CDD" id="cd10328">
    <property type="entry name" value="SLC5sbd_YidK"/>
    <property type="match status" value="1"/>
</dbReference>
<comment type="caution">
    <text evidence="9">The sequence shown here is derived from an EMBL/GenBank/DDBJ whole genome shotgun (WGS) entry which is preliminary data.</text>
</comment>
<evidence type="ECO:0000256" key="8">
    <source>
        <dbReference type="SAM" id="Phobius"/>
    </source>
</evidence>
<dbReference type="Gene3D" id="1.20.1730.10">
    <property type="entry name" value="Sodium/glucose cotransporter"/>
    <property type="match status" value="1"/>
</dbReference>
<keyword evidence="5 8" id="KW-0472">Membrane</keyword>
<evidence type="ECO:0000256" key="3">
    <source>
        <dbReference type="ARBA" id="ARBA00022692"/>
    </source>
</evidence>
<evidence type="ECO:0000313" key="9">
    <source>
        <dbReference type="EMBL" id="PFG20931.1"/>
    </source>
</evidence>
<organism evidence="9 10">
    <name type="scientific">Serinibacter salmoneus</name>
    <dbReference type="NCBI Taxonomy" id="556530"/>
    <lineage>
        <taxon>Bacteria</taxon>
        <taxon>Bacillati</taxon>
        <taxon>Actinomycetota</taxon>
        <taxon>Actinomycetes</taxon>
        <taxon>Micrococcales</taxon>
        <taxon>Beutenbergiaceae</taxon>
        <taxon>Serinibacter</taxon>
    </lineage>
</organism>
<feature type="region of interest" description="Disordered" evidence="7">
    <location>
        <begin position="575"/>
        <end position="600"/>
    </location>
</feature>
<feature type="transmembrane region" description="Helical" evidence="8">
    <location>
        <begin position="121"/>
        <end position="142"/>
    </location>
</feature>
<feature type="transmembrane region" description="Helical" evidence="8">
    <location>
        <begin position="248"/>
        <end position="266"/>
    </location>
</feature>
<evidence type="ECO:0000313" key="10">
    <source>
        <dbReference type="Proteomes" id="UP000224915"/>
    </source>
</evidence>
<feature type="transmembrane region" description="Helical" evidence="8">
    <location>
        <begin position="334"/>
        <end position="354"/>
    </location>
</feature>
<feature type="compositionally biased region" description="Low complexity" evidence="7">
    <location>
        <begin position="588"/>
        <end position="600"/>
    </location>
</feature>
<feature type="transmembrane region" description="Helical" evidence="8">
    <location>
        <begin position="75"/>
        <end position="100"/>
    </location>
</feature>
<name>A0A2A9D3H1_9MICO</name>
<gene>
    <name evidence="9" type="ORF">ATL40_2548</name>
</gene>
<feature type="transmembrane region" description="Helical" evidence="8">
    <location>
        <begin position="415"/>
        <end position="435"/>
    </location>
</feature>
<feature type="transmembrane region" description="Helical" evidence="8">
    <location>
        <begin position="6"/>
        <end position="24"/>
    </location>
</feature>
<feature type="transmembrane region" description="Helical" evidence="8">
    <location>
        <begin position="447"/>
        <end position="468"/>
    </location>
</feature>
<dbReference type="InterPro" id="IPR038377">
    <property type="entry name" value="Na/Glc_symporter_sf"/>
</dbReference>
<feature type="transmembrane region" description="Helical" evidence="8">
    <location>
        <begin position="194"/>
        <end position="214"/>
    </location>
</feature>
<dbReference type="EMBL" id="PDJD01000001">
    <property type="protein sequence ID" value="PFG20931.1"/>
    <property type="molecule type" value="Genomic_DNA"/>
</dbReference>
<feature type="transmembrane region" description="Helical" evidence="8">
    <location>
        <begin position="474"/>
        <end position="496"/>
    </location>
</feature>
<dbReference type="OrthoDB" id="9814523at2"/>
<dbReference type="Proteomes" id="UP000224915">
    <property type="component" value="Unassembled WGS sequence"/>
</dbReference>
<dbReference type="InterPro" id="IPR001734">
    <property type="entry name" value="Na/solute_symporter"/>
</dbReference>
<feature type="transmembrane region" description="Helical" evidence="8">
    <location>
        <begin position="36"/>
        <end position="55"/>
    </location>
</feature>
<accession>A0A2A9D3H1</accession>
<comment type="similarity">
    <text evidence="2 6">Belongs to the sodium:solute symporter (SSF) (TC 2.A.21) family.</text>
</comment>
<dbReference type="RefSeq" id="WP_098469840.1">
    <property type="nucleotide sequence ID" value="NZ_PDJD01000001.1"/>
</dbReference>
<keyword evidence="10" id="KW-1185">Reference proteome</keyword>
<feature type="transmembrane region" description="Helical" evidence="8">
    <location>
        <begin position="162"/>
        <end position="182"/>
    </location>
</feature>
<dbReference type="PROSITE" id="PS50283">
    <property type="entry name" value="NA_SOLUT_SYMP_3"/>
    <property type="match status" value="1"/>
</dbReference>